<dbReference type="Proteomes" id="UP000629365">
    <property type="component" value="Unassembled WGS sequence"/>
</dbReference>
<name>A0ABQ1RT71_9MICO</name>
<dbReference type="SUPFAM" id="SSF46785">
    <property type="entry name" value="Winged helix' DNA-binding domain"/>
    <property type="match status" value="1"/>
</dbReference>
<dbReference type="Pfam" id="PF12840">
    <property type="entry name" value="HTH_20"/>
    <property type="match status" value="1"/>
</dbReference>
<gene>
    <name evidence="2" type="ORF">GCM10007269_23270</name>
</gene>
<feature type="domain" description="HTH arsR-type" evidence="1">
    <location>
        <begin position="5"/>
        <end position="95"/>
    </location>
</feature>
<dbReference type="Gene3D" id="1.10.10.10">
    <property type="entry name" value="Winged helix-like DNA-binding domain superfamily/Winged helix DNA-binding domain"/>
    <property type="match status" value="1"/>
</dbReference>
<protein>
    <submittedName>
        <fullName evidence="2">Transcriptional regulator</fullName>
    </submittedName>
</protein>
<evidence type="ECO:0000259" key="1">
    <source>
        <dbReference type="SMART" id="SM00418"/>
    </source>
</evidence>
<dbReference type="SMART" id="SM00418">
    <property type="entry name" value="HTH_ARSR"/>
    <property type="match status" value="1"/>
</dbReference>
<dbReference type="EMBL" id="BMCM01000003">
    <property type="protein sequence ID" value="GGD79705.1"/>
    <property type="molecule type" value="Genomic_DNA"/>
</dbReference>
<dbReference type="RefSeq" id="WP_188436727.1">
    <property type="nucleotide sequence ID" value="NZ_BMCM01000003.1"/>
</dbReference>
<evidence type="ECO:0000313" key="2">
    <source>
        <dbReference type="EMBL" id="GGD79705.1"/>
    </source>
</evidence>
<keyword evidence="3" id="KW-1185">Reference proteome</keyword>
<accession>A0ABQ1RT71</accession>
<proteinExistence type="predicted"/>
<dbReference type="InterPro" id="IPR036388">
    <property type="entry name" value="WH-like_DNA-bd_sf"/>
</dbReference>
<dbReference type="InterPro" id="IPR011991">
    <property type="entry name" value="ArsR-like_HTH"/>
</dbReference>
<dbReference type="InterPro" id="IPR001845">
    <property type="entry name" value="HTH_ArsR_DNA-bd_dom"/>
</dbReference>
<evidence type="ECO:0000313" key="3">
    <source>
        <dbReference type="Proteomes" id="UP000629365"/>
    </source>
</evidence>
<organism evidence="2 3">
    <name type="scientific">Microbacterium murale</name>
    <dbReference type="NCBI Taxonomy" id="1081040"/>
    <lineage>
        <taxon>Bacteria</taxon>
        <taxon>Bacillati</taxon>
        <taxon>Actinomycetota</taxon>
        <taxon>Actinomycetes</taxon>
        <taxon>Micrococcales</taxon>
        <taxon>Microbacteriaceae</taxon>
        <taxon>Microbacterium</taxon>
    </lineage>
</organism>
<sequence>MEEIQAITAVHHPVRRRIFDYLGLYGASQVTTLARALDQQVGSISHHLRMLERAGIVERADAPDSDKRTSWWQPARRSFSWSADDFDDSPSNALLAREAERTNISTQLQRLKSWHSGKQQRPEPEWSRAAFSTDTLTWASAAELTQLSDALRDTIDAWRTAIDREDGAERRPVFVFAHGFPTTP</sequence>
<reference evidence="3" key="1">
    <citation type="journal article" date="2019" name="Int. J. Syst. Evol. Microbiol.">
        <title>The Global Catalogue of Microorganisms (GCM) 10K type strain sequencing project: providing services to taxonomists for standard genome sequencing and annotation.</title>
        <authorList>
            <consortium name="The Broad Institute Genomics Platform"/>
            <consortium name="The Broad Institute Genome Sequencing Center for Infectious Disease"/>
            <person name="Wu L."/>
            <person name="Ma J."/>
        </authorList>
    </citation>
    <scope>NUCLEOTIDE SEQUENCE [LARGE SCALE GENOMIC DNA]</scope>
    <source>
        <strain evidence="3">CCM 7640</strain>
    </source>
</reference>
<dbReference type="CDD" id="cd00090">
    <property type="entry name" value="HTH_ARSR"/>
    <property type="match status" value="1"/>
</dbReference>
<comment type="caution">
    <text evidence="2">The sequence shown here is derived from an EMBL/GenBank/DDBJ whole genome shotgun (WGS) entry which is preliminary data.</text>
</comment>
<dbReference type="InterPro" id="IPR036390">
    <property type="entry name" value="WH_DNA-bd_sf"/>
</dbReference>